<dbReference type="HOGENOM" id="CLU_689604_0_0_1"/>
<dbReference type="InterPro" id="IPR002683">
    <property type="entry name" value="PsbP_C"/>
</dbReference>
<dbReference type="AlphaFoldDB" id="A0A072U9M4"/>
<evidence type="ECO:0000313" key="9">
    <source>
        <dbReference type="Proteomes" id="UP000002051"/>
    </source>
</evidence>
<evidence type="ECO:0000313" key="8">
    <source>
        <dbReference type="EnsemblPlants" id="KEH25778"/>
    </source>
</evidence>
<dbReference type="InterPro" id="IPR016123">
    <property type="entry name" value="Mog1/PsbP_a/b/a-sand"/>
</dbReference>
<dbReference type="SUPFAM" id="SSF52087">
    <property type="entry name" value="CRAL/TRIO domain"/>
    <property type="match status" value="1"/>
</dbReference>
<dbReference type="PANTHER" id="PTHR45657">
    <property type="entry name" value="CRAL-TRIO DOMAIN-CONTAINING PROTEIN YKL091C-RELATED"/>
    <property type="match status" value="1"/>
</dbReference>
<keyword evidence="9" id="KW-1185">Reference proteome</keyword>
<accession>A0A072U9M4</accession>
<keyword evidence="3" id="KW-0813">Transport</keyword>
<reference evidence="8" key="3">
    <citation type="submission" date="2015-04" db="UniProtKB">
        <authorList>
            <consortium name="EnsemblPlants"/>
        </authorList>
    </citation>
    <scope>IDENTIFICATION</scope>
    <source>
        <strain evidence="8">cv. Jemalong A17</strain>
    </source>
</reference>
<dbReference type="Proteomes" id="UP000002051">
    <property type="component" value="Chromosome 6"/>
</dbReference>
<evidence type="ECO:0000256" key="3">
    <source>
        <dbReference type="ARBA" id="ARBA00022927"/>
    </source>
</evidence>
<dbReference type="Pfam" id="PF00650">
    <property type="entry name" value="CRAL_TRIO"/>
    <property type="match status" value="1"/>
</dbReference>
<dbReference type="SUPFAM" id="SSF55724">
    <property type="entry name" value="Mog1p/PsbP-like"/>
    <property type="match status" value="1"/>
</dbReference>
<dbReference type="GO" id="GO:0000139">
    <property type="term" value="C:Golgi membrane"/>
    <property type="evidence" value="ECO:0007669"/>
    <property type="project" value="UniProtKB-SubCell"/>
</dbReference>
<dbReference type="GO" id="GO:0005886">
    <property type="term" value="C:plasma membrane"/>
    <property type="evidence" value="ECO:0007669"/>
    <property type="project" value="UniProtKB-SubCell"/>
</dbReference>
<feature type="domain" description="CRAL-TRIO" evidence="6">
    <location>
        <begin position="201"/>
        <end position="384"/>
    </location>
</feature>
<dbReference type="PANTHER" id="PTHR45657:SF50">
    <property type="entry name" value="PHOSPHATIDYLINOSITOL_PHOSPHATIDYLCHOLINE TRANSFER PROTEIN SFH11"/>
    <property type="match status" value="1"/>
</dbReference>
<evidence type="ECO:0000256" key="5">
    <source>
        <dbReference type="ARBA" id="ARBA00038020"/>
    </source>
</evidence>
<dbReference type="InterPro" id="IPR001251">
    <property type="entry name" value="CRAL-TRIO_dom"/>
</dbReference>
<dbReference type="GO" id="GO:0019898">
    <property type="term" value="C:extrinsic component of membrane"/>
    <property type="evidence" value="ECO:0007669"/>
    <property type="project" value="InterPro"/>
</dbReference>
<dbReference type="InterPro" id="IPR051026">
    <property type="entry name" value="PI/PC_transfer"/>
</dbReference>
<gene>
    <name evidence="7" type="ordered locus">MTR_6g034285</name>
</gene>
<reference evidence="7 9" key="2">
    <citation type="journal article" date="2014" name="BMC Genomics">
        <title>An improved genome release (version Mt4.0) for the model legume Medicago truncatula.</title>
        <authorList>
            <person name="Tang H."/>
            <person name="Krishnakumar V."/>
            <person name="Bidwell S."/>
            <person name="Rosen B."/>
            <person name="Chan A."/>
            <person name="Zhou S."/>
            <person name="Gentzbittel L."/>
            <person name="Childs K.L."/>
            <person name="Yandell M."/>
            <person name="Gundlach H."/>
            <person name="Mayer K.F."/>
            <person name="Schwartz D.C."/>
            <person name="Town C.D."/>
        </authorList>
    </citation>
    <scope>GENOME REANNOTATION</scope>
    <source>
        <strain evidence="7">A17</strain>
        <strain evidence="8 9">cv. Jemalong A17</strain>
    </source>
</reference>
<dbReference type="EMBL" id="CM001222">
    <property type="protein sequence ID" value="KEH25778.1"/>
    <property type="molecule type" value="Genomic_DNA"/>
</dbReference>
<keyword evidence="4" id="KW-0333">Golgi apparatus</keyword>
<dbReference type="GO" id="GO:0006892">
    <property type="term" value="P:post-Golgi vesicle-mediated transport"/>
    <property type="evidence" value="ECO:0000318"/>
    <property type="project" value="GO_Central"/>
</dbReference>
<sequence length="400" mass="45767">MHEFGMSTTGNNSNYGEEREALVSLLLPYPVVVVPPPPALAPPPSRYYCSGVVCSIGVMHVQLDVEFFPFPEIFWSCMYSEKFSFFFRKPDVSDIVIFKAPSWLKVLFWAVNYFLNLSLLRRKQLPPKLLVSGLDRSWKKPPGVAAKLIDCKSSKGFYFIEYTLQSPGEGRKHLYSAIGMLTDGWYNRLYTATGQEFKFPEYTEVKKCYPHGFHGVDKCGRSVYIERIGMIDVNKLWQITTQERLIKHHVSEQEKTLRVRYPACSLAAKRHIASTTSILDGNGVGMSNFSEPASGMNLQNEVDLLSKIQHPNIISLLGCSINGDMRFIVDFIDDWVKIGLSSKVKVLKEHECNDFKEQCKFCEMEYDFRLITAERNKAEKSLGGGWFQFVRDNHLQEDDK</sequence>
<comment type="similarity">
    <text evidence="5">Belongs to the SFH family.</text>
</comment>
<organism evidence="7 9">
    <name type="scientific">Medicago truncatula</name>
    <name type="common">Barrel medic</name>
    <name type="synonym">Medicago tribuloides</name>
    <dbReference type="NCBI Taxonomy" id="3880"/>
    <lineage>
        <taxon>Eukaryota</taxon>
        <taxon>Viridiplantae</taxon>
        <taxon>Streptophyta</taxon>
        <taxon>Embryophyta</taxon>
        <taxon>Tracheophyta</taxon>
        <taxon>Spermatophyta</taxon>
        <taxon>Magnoliopsida</taxon>
        <taxon>eudicotyledons</taxon>
        <taxon>Gunneridae</taxon>
        <taxon>Pentapetalae</taxon>
        <taxon>rosids</taxon>
        <taxon>fabids</taxon>
        <taxon>Fabales</taxon>
        <taxon>Fabaceae</taxon>
        <taxon>Papilionoideae</taxon>
        <taxon>50 kb inversion clade</taxon>
        <taxon>NPAAA clade</taxon>
        <taxon>Hologalegina</taxon>
        <taxon>IRL clade</taxon>
        <taxon>Trifolieae</taxon>
        <taxon>Medicago</taxon>
    </lineage>
</organism>
<dbReference type="GO" id="GO:0005509">
    <property type="term" value="F:calcium ion binding"/>
    <property type="evidence" value="ECO:0007669"/>
    <property type="project" value="InterPro"/>
</dbReference>
<keyword evidence="3" id="KW-0653">Protein transport</keyword>
<evidence type="ECO:0000256" key="2">
    <source>
        <dbReference type="ARBA" id="ARBA00004395"/>
    </source>
</evidence>
<evidence type="ECO:0000259" key="6">
    <source>
        <dbReference type="PROSITE" id="PS50191"/>
    </source>
</evidence>
<evidence type="ECO:0000256" key="4">
    <source>
        <dbReference type="ARBA" id="ARBA00023034"/>
    </source>
</evidence>
<dbReference type="GO" id="GO:0015979">
    <property type="term" value="P:photosynthesis"/>
    <property type="evidence" value="ECO:0007669"/>
    <property type="project" value="InterPro"/>
</dbReference>
<dbReference type="InterPro" id="IPR036865">
    <property type="entry name" value="CRAL-TRIO_dom_sf"/>
</dbReference>
<name>A0A072U9M4_MEDTR</name>
<comment type="subcellular location">
    <subcellularLocation>
        <location evidence="1">Cell membrane</location>
        <topology evidence="1">Peripheral membrane protein</topology>
    </subcellularLocation>
    <subcellularLocation>
        <location evidence="2">Golgi apparatus membrane</location>
        <topology evidence="2">Peripheral membrane protein</topology>
    </subcellularLocation>
</comment>
<dbReference type="GO" id="GO:0015031">
    <property type="term" value="P:protein transport"/>
    <property type="evidence" value="ECO:0007669"/>
    <property type="project" value="UniProtKB-KW"/>
</dbReference>
<dbReference type="EnsemblPlants" id="KEH25778">
    <property type="protein sequence ID" value="KEH25778"/>
    <property type="gene ID" value="MTR_6g034285"/>
</dbReference>
<reference evidence="7 9" key="1">
    <citation type="journal article" date="2011" name="Nature">
        <title>The Medicago genome provides insight into the evolution of rhizobial symbioses.</title>
        <authorList>
            <person name="Young N.D."/>
            <person name="Debelle F."/>
            <person name="Oldroyd G.E."/>
            <person name="Geurts R."/>
            <person name="Cannon S.B."/>
            <person name="Udvardi M.K."/>
            <person name="Benedito V.A."/>
            <person name="Mayer K.F."/>
            <person name="Gouzy J."/>
            <person name="Schoof H."/>
            <person name="Van de Peer Y."/>
            <person name="Proost S."/>
            <person name="Cook D.R."/>
            <person name="Meyers B.C."/>
            <person name="Spannagl M."/>
            <person name="Cheung F."/>
            <person name="De Mita S."/>
            <person name="Krishnakumar V."/>
            <person name="Gundlach H."/>
            <person name="Zhou S."/>
            <person name="Mudge J."/>
            <person name="Bharti A.K."/>
            <person name="Murray J.D."/>
            <person name="Naoumkina M.A."/>
            <person name="Rosen B."/>
            <person name="Silverstein K.A."/>
            <person name="Tang H."/>
            <person name="Rombauts S."/>
            <person name="Zhao P.X."/>
            <person name="Zhou P."/>
            <person name="Barbe V."/>
            <person name="Bardou P."/>
            <person name="Bechner M."/>
            <person name="Bellec A."/>
            <person name="Berger A."/>
            <person name="Berges H."/>
            <person name="Bidwell S."/>
            <person name="Bisseling T."/>
            <person name="Choisne N."/>
            <person name="Couloux A."/>
            <person name="Denny R."/>
            <person name="Deshpande S."/>
            <person name="Dai X."/>
            <person name="Doyle J.J."/>
            <person name="Dudez A.M."/>
            <person name="Farmer A.D."/>
            <person name="Fouteau S."/>
            <person name="Franken C."/>
            <person name="Gibelin C."/>
            <person name="Gish J."/>
            <person name="Goldstein S."/>
            <person name="Gonzalez A.J."/>
            <person name="Green P.J."/>
            <person name="Hallab A."/>
            <person name="Hartog M."/>
            <person name="Hua A."/>
            <person name="Humphray S.J."/>
            <person name="Jeong D.H."/>
            <person name="Jing Y."/>
            <person name="Jocker A."/>
            <person name="Kenton S.M."/>
            <person name="Kim D.J."/>
            <person name="Klee K."/>
            <person name="Lai H."/>
            <person name="Lang C."/>
            <person name="Lin S."/>
            <person name="Macmil S.L."/>
            <person name="Magdelenat G."/>
            <person name="Matthews L."/>
            <person name="McCorrison J."/>
            <person name="Monaghan E.L."/>
            <person name="Mun J.H."/>
            <person name="Najar F.Z."/>
            <person name="Nicholson C."/>
            <person name="Noirot C."/>
            <person name="O'Bleness M."/>
            <person name="Paule C.R."/>
            <person name="Poulain J."/>
            <person name="Prion F."/>
            <person name="Qin B."/>
            <person name="Qu C."/>
            <person name="Retzel E.F."/>
            <person name="Riddle C."/>
            <person name="Sallet E."/>
            <person name="Samain S."/>
            <person name="Samson N."/>
            <person name="Sanders I."/>
            <person name="Saurat O."/>
            <person name="Scarpelli C."/>
            <person name="Schiex T."/>
            <person name="Segurens B."/>
            <person name="Severin A.J."/>
            <person name="Sherrier D.J."/>
            <person name="Shi R."/>
            <person name="Sims S."/>
            <person name="Singer S.R."/>
            <person name="Sinharoy S."/>
            <person name="Sterck L."/>
            <person name="Viollet A."/>
            <person name="Wang B.B."/>
            <person name="Wang K."/>
            <person name="Wang M."/>
            <person name="Wang X."/>
            <person name="Warfsmann J."/>
            <person name="Weissenbach J."/>
            <person name="White D.D."/>
            <person name="White J.D."/>
            <person name="Wiley G.B."/>
            <person name="Wincker P."/>
            <person name="Xing Y."/>
            <person name="Yang L."/>
            <person name="Yao Z."/>
            <person name="Ying F."/>
            <person name="Zhai J."/>
            <person name="Zhou L."/>
            <person name="Zuber A."/>
            <person name="Denarie J."/>
            <person name="Dixon R.A."/>
            <person name="May G.D."/>
            <person name="Schwartz D.C."/>
            <person name="Rogers J."/>
            <person name="Quetier F."/>
            <person name="Town C.D."/>
            <person name="Roe B.A."/>
        </authorList>
    </citation>
    <scope>NUCLEOTIDE SEQUENCE [LARGE SCALE GENOMIC DNA]</scope>
    <source>
        <strain evidence="7">A17</strain>
        <strain evidence="8 9">cv. Jemalong A17</strain>
    </source>
</reference>
<evidence type="ECO:0000313" key="7">
    <source>
        <dbReference type="EMBL" id="KEH25778.1"/>
    </source>
</evidence>
<proteinExistence type="inferred from homology"/>
<dbReference type="GO" id="GO:0008526">
    <property type="term" value="F:phosphatidylinositol transfer activity"/>
    <property type="evidence" value="ECO:0000318"/>
    <property type="project" value="GO_Central"/>
</dbReference>
<dbReference type="PROSITE" id="PS50191">
    <property type="entry name" value="CRAL_TRIO"/>
    <property type="match status" value="1"/>
</dbReference>
<evidence type="ECO:0000256" key="1">
    <source>
        <dbReference type="ARBA" id="ARBA00004202"/>
    </source>
</evidence>
<dbReference type="Gene3D" id="3.40.525.10">
    <property type="entry name" value="CRAL-TRIO lipid binding domain"/>
    <property type="match status" value="1"/>
</dbReference>
<dbReference type="Pfam" id="PF01789">
    <property type="entry name" value="PsbP"/>
    <property type="match status" value="1"/>
</dbReference>
<dbReference type="GO" id="GO:0009654">
    <property type="term" value="C:photosystem II oxygen evolving complex"/>
    <property type="evidence" value="ECO:0007669"/>
    <property type="project" value="InterPro"/>
</dbReference>
<protein>
    <submittedName>
        <fullName evidence="7">CRAL/TRIO domain protein</fullName>
    </submittedName>
</protein>